<dbReference type="PANTHER" id="PTHR35754">
    <property type="entry name" value="ATP SYNTHASE SUBUNIT B"/>
    <property type="match status" value="1"/>
</dbReference>
<comment type="caution">
    <text evidence="2">The sequence shown here is derived from an EMBL/GenBank/DDBJ whole genome shotgun (WGS) entry which is preliminary data.</text>
</comment>
<protein>
    <submittedName>
        <fullName evidence="2">Uncharacterized protein</fullName>
    </submittedName>
</protein>
<name>A0A918BK61_9ACTN</name>
<gene>
    <name evidence="2" type="ORF">GCM10010280_20470</name>
</gene>
<dbReference type="RefSeq" id="WP_189557430.1">
    <property type="nucleotide sequence ID" value="NZ_BMTU01000003.1"/>
</dbReference>
<evidence type="ECO:0000313" key="3">
    <source>
        <dbReference type="Proteomes" id="UP000656732"/>
    </source>
</evidence>
<reference evidence="2" key="1">
    <citation type="journal article" date="2014" name="Int. J. Syst. Evol. Microbiol.">
        <title>Complete genome sequence of Corynebacterium casei LMG S-19264T (=DSM 44701T), isolated from a smear-ripened cheese.</title>
        <authorList>
            <consortium name="US DOE Joint Genome Institute (JGI-PGF)"/>
            <person name="Walter F."/>
            <person name="Albersmeier A."/>
            <person name="Kalinowski J."/>
            <person name="Ruckert C."/>
        </authorList>
    </citation>
    <scope>NUCLEOTIDE SEQUENCE</scope>
    <source>
        <strain evidence="2">JCM 4403</strain>
    </source>
</reference>
<dbReference type="PANTHER" id="PTHR35754:SF2">
    <property type="entry name" value="ATP SYNTHASE SUBUNIT B"/>
    <property type="match status" value="1"/>
</dbReference>
<sequence length="310" mass="34157">MNSPAGLTSTPLAKAAGIVRDYVVRTYYVVDEVPRAQRLRLTPLLLGVEYLVYRVDSLAERNAAVDLDAVRNSDYDAFHTYKRAFEKVLRALGAWSEDVAFQVEEAERFVRLENATTSRGTVTREDALALAELRPTDVRLLRAMTFALRGRPMDPAARDLLWPVEVLADIANDLRHYEQDVSSGTLNVYAVFVDLFGDAAAGELRREVDRYEAMFHERLRALPPGRRARTAEVCRRRYAAAVRPYPAAVTPPPVPAPPPPDRSAGGRLRTGAAVGAALALGALAALARGRARRLPPRMSAPVHPTRGHTV</sequence>
<dbReference type="EMBL" id="BMTU01000003">
    <property type="protein sequence ID" value="GGQ73943.1"/>
    <property type="molecule type" value="Genomic_DNA"/>
</dbReference>
<accession>A0A918BK61</accession>
<feature type="compositionally biased region" description="Pro residues" evidence="1">
    <location>
        <begin position="249"/>
        <end position="261"/>
    </location>
</feature>
<dbReference type="Proteomes" id="UP000656732">
    <property type="component" value="Unassembled WGS sequence"/>
</dbReference>
<reference evidence="2" key="2">
    <citation type="submission" date="2020-09" db="EMBL/GenBank/DDBJ databases">
        <authorList>
            <person name="Sun Q."/>
            <person name="Ohkuma M."/>
        </authorList>
    </citation>
    <scope>NUCLEOTIDE SEQUENCE</scope>
    <source>
        <strain evidence="2">JCM 4403</strain>
    </source>
</reference>
<feature type="region of interest" description="Disordered" evidence="1">
    <location>
        <begin position="248"/>
        <end position="267"/>
    </location>
</feature>
<evidence type="ECO:0000256" key="1">
    <source>
        <dbReference type="SAM" id="MobiDB-lite"/>
    </source>
</evidence>
<evidence type="ECO:0000313" key="2">
    <source>
        <dbReference type="EMBL" id="GGQ73943.1"/>
    </source>
</evidence>
<proteinExistence type="predicted"/>
<dbReference type="AlphaFoldDB" id="A0A918BK61"/>
<keyword evidence="3" id="KW-1185">Reference proteome</keyword>
<organism evidence="2 3">
    <name type="scientific">Streptomyces pilosus</name>
    <dbReference type="NCBI Taxonomy" id="28893"/>
    <lineage>
        <taxon>Bacteria</taxon>
        <taxon>Bacillati</taxon>
        <taxon>Actinomycetota</taxon>
        <taxon>Actinomycetes</taxon>
        <taxon>Kitasatosporales</taxon>
        <taxon>Streptomycetaceae</taxon>
        <taxon>Streptomyces</taxon>
    </lineage>
</organism>